<organism evidence="2 3">
    <name type="scientific">Streptomyces adustus</name>
    <dbReference type="NCBI Taxonomy" id="1609272"/>
    <lineage>
        <taxon>Bacteria</taxon>
        <taxon>Bacillati</taxon>
        <taxon>Actinomycetota</taxon>
        <taxon>Actinomycetes</taxon>
        <taxon>Kitasatosporales</taxon>
        <taxon>Streptomycetaceae</taxon>
        <taxon>Streptomyces</taxon>
    </lineage>
</organism>
<gene>
    <name evidence="2" type="ORF">FNH09_25040</name>
</gene>
<keyword evidence="3" id="KW-1185">Reference proteome</keyword>
<name>A0A5N8VGL9_9ACTN</name>
<proteinExistence type="predicted"/>
<dbReference type="Proteomes" id="UP000325849">
    <property type="component" value="Unassembled WGS sequence"/>
</dbReference>
<feature type="region of interest" description="Disordered" evidence="1">
    <location>
        <begin position="1"/>
        <end position="28"/>
    </location>
</feature>
<dbReference type="EMBL" id="VJZD01000110">
    <property type="protein sequence ID" value="MPY34383.1"/>
    <property type="molecule type" value="Genomic_DNA"/>
</dbReference>
<evidence type="ECO:0000256" key="1">
    <source>
        <dbReference type="SAM" id="MobiDB-lite"/>
    </source>
</evidence>
<reference evidence="2 3" key="1">
    <citation type="submission" date="2019-07" db="EMBL/GenBank/DDBJ databases">
        <title>New species of Amycolatopsis and Streptomyces.</title>
        <authorList>
            <person name="Duangmal K."/>
            <person name="Teo W.F.A."/>
            <person name="Lipun K."/>
        </authorList>
    </citation>
    <scope>NUCLEOTIDE SEQUENCE [LARGE SCALE GENOMIC DNA]</scope>
    <source>
        <strain evidence="2 3">NBRC 109810</strain>
    </source>
</reference>
<dbReference type="AlphaFoldDB" id="A0A5N8VGL9"/>
<comment type="caution">
    <text evidence="2">The sequence shown here is derived from an EMBL/GenBank/DDBJ whole genome shotgun (WGS) entry which is preliminary data.</text>
</comment>
<accession>A0A5N8VGL9</accession>
<feature type="non-terminal residue" evidence="2">
    <location>
        <position position="28"/>
    </location>
</feature>
<sequence>MFRPKLPTMPQPTGLATPPAVIQPTTIT</sequence>
<protein>
    <submittedName>
        <fullName evidence="2">SpdD-like protein</fullName>
    </submittedName>
</protein>
<evidence type="ECO:0000313" key="3">
    <source>
        <dbReference type="Proteomes" id="UP000325849"/>
    </source>
</evidence>
<evidence type="ECO:0000313" key="2">
    <source>
        <dbReference type="EMBL" id="MPY34383.1"/>
    </source>
</evidence>